<gene>
    <name evidence="2" type="ORF">UR91_C0004G0017</name>
</gene>
<dbReference type="InterPro" id="IPR003615">
    <property type="entry name" value="HNH_nuc"/>
</dbReference>
<evidence type="ECO:0000313" key="2">
    <source>
        <dbReference type="EMBL" id="KKP89323.1"/>
    </source>
</evidence>
<dbReference type="Pfam" id="PF01844">
    <property type="entry name" value="HNH"/>
    <property type="match status" value="1"/>
</dbReference>
<name>A0A0G0D7T5_9BACT</name>
<proteinExistence type="predicted"/>
<dbReference type="EMBL" id="LBQZ01000004">
    <property type="protein sequence ID" value="KKP89323.1"/>
    <property type="molecule type" value="Genomic_DNA"/>
</dbReference>
<dbReference type="SMART" id="SM00507">
    <property type="entry name" value="HNHc"/>
    <property type="match status" value="1"/>
</dbReference>
<evidence type="ECO:0000313" key="3">
    <source>
        <dbReference type="Proteomes" id="UP000034798"/>
    </source>
</evidence>
<evidence type="ECO:0000259" key="1">
    <source>
        <dbReference type="SMART" id="SM00507"/>
    </source>
</evidence>
<dbReference type="GO" id="GO:0003676">
    <property type="term" value="F:nucleic acid binding"/>
    <property type="evidence" value="ECO:0007669"/>
    <property type="project" value="InterPro"/>
</dbReference>
<reference evidence="2 3" key="1">
    <citation type="journal article" date="2015" name="Nature">
        <title>rRNA introns, odd ribosomes, and small enigmatic genomes across a large radiation of phyla.</title>
        <authorList>
            <person name="Brown C.T."/>
            <person name="Hug L.A."/>
            <person name="Thomas B.C."/>
            <person name="Sharon I."/>
            <person name="Castelle C.J."/>
            <person name="Singh A."/>
            <person name="Wilkins M.J."/>
            <person name="Williams K.H."/>
            <person name="Banfield J.F."/>
        </authorList>
    </citation>
    <scope>NUCLEOTIDE SEQUENCE [LARGE SCALE GENOMIC DNA]</scope>
</reference>
<comment type="caution">
    <text evidence="2">The sequence shown here is derived from an EMBL/GenBank/DDBJ whole genome shotgun (WGS) entry which is preliminary data.</text>
</comment>
<dbReference type="Proteomes" id="UP000034798">
    <property type="component" value="Unassembled WGS sequence"/>
</dbReference>
<dbReference type="InterPro" id="IPR002711">
    <property type="entry name" value="HNH"/>
</dbReference>
<dbReference type="GO" id="GO:0008270">
    <property type="term" value="F:zinc ion binding"/>
    <property type="evidence" value="ECO:0007669"/>
    <property type="project" value="InterPro"/>
</dbReference>
<sequence length="162" mass="18912">MSESYKRNPNTNCSVCKKLIYRRPSQIKSGKVFCSLICRGISDRKEIPCSVCGKLILSGLNKKTCNRACANIQRTGIKYHLGSPRDKVKSQQALKIRLLKERGKKCERCDYDKYEILQVHHVNKNRNHNNLENLLLICPNCHYEEHLLEKSWLRKKIEKNVK</sequence>
<protein>
    <submittedName>
        <fullName evidence="2">HNH nuclease</fullName>
    </submittedName>
</protein>
<organism evidence="2 3">
    <name type="scientific">Candidatus Nomurabacteria bacterium GW2011_GWC2_35_8</name>
    <dbReference type="NCBI Taxonomy" id="1618752"/>
    <lineage>
        <taxon>Bacteria</taxon>
        <taxon>Candidatus Nomuraibacteriota</taxon>
    </lineage>
</organism>
<dbReference type="AlphaFoldDB" id="A0A0G0D7T5"/>
<accession>A0A0G0D7T5</accession>
<feature type="domain" description="HNH nuclease" evidence="1">
    <location>
        <begin position="94"/>
        <end position="143"/>
    </location>
</feature>
<dbReference type="GO" id="GO:0004519">
    <property type="term" value="F:endonuclease activity"/>
    <property type="evidence" value="ECO:0007669"/>
    <property type="project" value="InterPro"/>
</dbReference>